<dbReference type="InterPro" id="IPR043519">
    <property type="entry name" value="NT_sf"/>
</dbReference>
<protein>
    <recommendedName>
        <fullName evidence="3">GrpB family protein</fullName>
    </recommendedName>
</protein>
<dbReference type="Gene3D" id="3.30.460.10">
    <property type="entry name" value="Beta Polymerase, domain 2"/>
    <property type="match status" value="1"/>
</dbReference>
<evidence type="ECO:0000313" key="2">
    <source>
        <dbReference type="Proteomes" id="UP000011546"/>
    </source>
</evidence>
<evidence type="ECO:0000313" key="1">
    <source>
        <dbReference type="EMBL" id="EMA69269.1"/>
    </source>
</evidence>
<dbReference type="SUPFAM" id="SSF81301">
    <property type="entry name" value="Nucleotidyltransferase"/>
    <property type="match status" value="1"/>
</dbReference>
<accession>M0PI30</accession>
<dbReference type="STRING" id="1230456.C468_01840"/>
<proteinExistence type="predicted"/>
<dbReference type="AlphaFoldDB" id="M0PI30"/>
<dbReference type="PATRIC" id="fig|1230456.3.peg.350"/>
<dbReference type="EMBL" id="AOJH01000012">
    <property type="protein sequence ID" value="EMA69269.1"/>
    <property type="molecule type" value="Genomic_DNA"/>
</dbReference>
<dbReference type="RefSeq" id="WP_008847139.1">
    <property type="nucleotide sequence ID" value="NZ_AOJH01000012.1"/>
</dbReference>
<dbReference type="Proteomes" id="UP000011546">
    <property type="component" value="Unassembled WGS sequence"/>
</dbReference>
<organism evidence="1 2">
    <name type="scientific">Halorubrum kocurii JCM 14978</name>
    <dbReference type="NCBI Taxonomy" id="1230456"/>
    <lineage>
        <taxon>Archaea</taxon>
        <taxon>Methanobacteriati</taxon>
        <taxon>Methanobacteriota</taxon>
        <taxon>Stenosarchaea group</taxon>
        <taxon>Halobacteria</taxon>
        <taxon>Halobacteriales</taxon>
        <taxon>Haloferacaceae</taxon>
        <taxon>Halorubrum</taxon>
    </lineage>
</organism>
<dbReference type="InterPro" id="IPR007344">
    <property type="entry name" value="GrpB/CoaE"/>
</dbReference>
<dbReference type="OrthoDB" id="330317at2157"/>
<sequence>MDPSDDITLLEDPVWTEKFEREKERLQDAAGEGLLGVHHVGSTAIPNVPGKPALDVVVAFDSFEQMNETAERIVEEHDEFERFDEADTSILIINWADDHAVFHKMHTKEDEAKIRNQILFREYLCEHPDARREYEEVKREAVKNHADDPGDYTKAKSDIVSDLLQRAGSAGYEQRLPDYLQSA</sequence>
<comment type="caution">
    <text evidence="1">The sequence shown here is derived from an EMBL/GenBank/DDBJ whole genome shotgun (WGS) entry which is preliminary data.</text>
</comment>
<name>M0PI30_9EURY</name>
<gene>
    <name evidence="1" type="ORF">C468_01840</name>
</gene>
<reference evidence="1 2" key="1">
    <citation type="journal article" date="2014" name="PLoS Genet.">
        <title>Phylogenetically driven sequencing of extremely halophilic archaea reveals strategies for static and dynamic osmo-response.</title>
        <authorList>
            <person name="Becker E.A."/>
            <person name="Seitzer P.M."/>
            <person name="Tritt A."/>
            <person name="Larsen D."/>
            <person name="Krusor M."/>
            <person name="Yao A.I."/>
            <person name="Wu D."/>
            <person name="Madern D."/>
            <person name="Eisen J.A."/>
            <person name="Darling A.E."/>
            <person name="Facciotti M.T."/>
        </authorList>
    </citation>
    <scope>NUCLEOTIDE SEQUENCE [LARGE SCALE GENOMIC DNA]</scope>
    <source>
        <strain evidence="1 2">JCM 14978</strain>
    </source>
</reference>
<dbReference type="Pfam" id="PF04229">
    <property type="entry name" value="GrpB"/>
    <property type="match status" value="1"/>
</dbReference>
<dbReference type="PANTHER" id="PTHR34822">
    <property type="entry name" value="GRPB DOMAIN PROTEIN (AFU_ORTHOLOGUE AFUA_1G01530)"/>
    <property type="match status" value="1"/>
</dbReference>
<evidence type="ECO:0008006" key="3">
    <source>
        <dbReference type="Google" id="ProtNLM"/>
    </source>
</evidence>
<dbReference type="PANTHER" id="PTHR34822:SF1">
    <property type="entry name" value="GRPB FAMILY PROTEIN"/>
    <property type="match status" value="1"/>
</dbReference>
<keyword evidence="2" id="KW-1185">Reference proteome</keyword>